<gene>
    <name evidence="10" type="ORF">Ga0609869_000467</name>
</gene>
<evidence type="ECO:0000256" key="7">
    <source>
        <dbReference type="ARBA" id="ARBA00049183"/>
    </source>
</evidence>
<evidence type="ECO:0000256" key="3">
    <source>
        <dbReference type="ARBA" id="ARBA00012621"/>
    </source>
</evidence>
<dbReference type="RefSeq" id="WP_125408152.1">
    <property type="nucleotide sequence ID" value="NZ_JBEHHI010000001.1"/>
</dbReference>
<keyword evidence="11" id="KW-1185">Reference proteome</keyword>
<comment type="caution">
    <text evidence="10">The sequence shown here is derived from an EMBL/GenBank/DDBJ whole genome shotgun (WGS) entry which is preliminary data.</text>
</comment>
<feature type="domain" description="3-deoxy-D-manno-octulosonic-acid transferase N-terminal" evidence="9">
    <location>
        <begin position="37"/>
        <end position="211"/>
    </location>
</feature>
<dbReference type="GO" id="GO:0016740">
    <property type="term" value="F:transferase activity"/>
    <property type="evidence" value="ECO:0007669"/>
    <property type="project" value="UniProtKB-KW"/>
</dbReference>
<comment type="subcellular location">
    <subcellularLocation>
        <location evidence="8">Cell membrane</location>
    </subcellularLocation>
</comment>
<dbReference type="Gene3D" id="3.40.50.11720">
    <property type="entry name" value="3-Deoxy-D-manno-octulosonic-acid transferase, N-terminal domain"/>
    <property type="match status" value="1"/>
</dbReference>
<evidence type="ECO:0000259" key="9">
    <source>
        <dbReference type="Pfam" id="PF04413"/>
    </source>
</evidence>
<dbReference type="PANTHER" id="PTHR42755:SF1">
    <property type="entry name" value="3-DEOXY-D-MANNO-OCTULOSONIC ACID TRANSFERASE, MITOCHONDRIAL-RELATED"/>
    <property type="match status" value="1"/>
</dbReference>
<dbReference type="PANTHER" id="PTHR42755">
    <property type="entry name" value="3-DEOXY-MANNO-OCTULOSONATE CYTIDYLYLTRANSFERASE"/>
    <property type="match status" value="1"/>
</dbReference>
<evidence type="ECO:0000256" key="5">
    <source>
        <dbReference type="ARBA" id="ARBA00022679"/>
    </source>
</evidence>
<comment type="similarity">
    <text evidence="8">Belongs to the glycosyltransferase group 1 family.</text>
</comment>
<keyword evidence="5 8" id="KW-0808">Transferase</keyword>
<dbReference type="Pfam" id="PF04413">
    <property type="entry name" value="Glycos_transf_N"/>
    <property type="match status" value="1"/>
</dbReference>
<reference evidence="10 11" key="1">
    <citation type="submission" date="2024-06" db="EMBL/GenBank/DDBJ databases">
        <title>Genome of Rhodovulum iodosum, a marine photoferrotroph.</title>
        <authorList>
            <person name="Bianchini G."/>
            <person name="Nikeleit V."/>
            <person name="Kappler A."/>
            <person name="Bryce C."/>
            <person name="Sanchez-Baracaldo P."/>
        </authorList>
    </citation>
    <scope>NUCLEOTIDE SEQUENCE [LARGE SCALE GENOMIC DNA]</scope>
    <source>
        <strain evidence="10 11">UT/N1</strain>
    </source>
</reference>
<protein>
    <recommendedName>
        <fullName evidence="4 8">3-deoxy-D-manno-octulosonic acid transferase</fullName>
        <shortName evidence="8">Kdo transferase</shortName>
        <ecNumber evidence="3 8">2.4.99.12</ecNumber>
    </recommendedName>
    <alternativeName>
        <fullName evidence="6 8">Lipid IV(A) 3-deoxy-D-manno-octulosonic acid transferase</fullName>
    </alternativeName>
</protein>
<dbReference type="Gene3D" id="3.40.50.2000">
    <property type="entry name" value="Glycogen Phosphorylase B"/>
    <property type="match status" value="1"/>
</dbReference>
<comment type="catalytic activity">
    <reaction evidence="7 8">
        <text>lipid IVA (E. coli) + CMP-3-deoxy-beta-D-manno-octulosonate = alpha-Kdo-(2-&gt;6)-lipid IVA (E. coli) + CMP + H(+)</text>
        <dbReference type="Rhea" id="RHEA:28066"/>
        <dbReference type="ChEBI" id="CHEBI:15378"/>
        <dbReference type="ChEBI" id="CHEBI:58603"/>
        <dbReference type="ChEBI" id="CHEBI:60364"/>
        <dbReference type="ChEBI" id="CHEBI:60377"/>
        <dbReference type="ChEBI" id="CHEBI:85987"/>
        <dbReference type="EC" id="2.4.99.12"/>
    </reaction>
</comment>
<comment type="pathway">
    <text evidence="2 8">Bacterial outer membrane biogenesis; LPS core biosynthesis.</text>
</comment>
<evidence type="ECO:0000256" key="1">
    <source>
        <dbReference type="ARBA" id="ARBA00003394"/>
    </source>
</evidence>
<dbReference type="InterPro" id="IPR039901">
    <property type="entry name" value="Kdotransferase"/>
</dbReference>
<organism evidence="10 11">
    <name type="scientific">Rhodovulum iodosum</name>
    <dbReference type="NCBI Taxonomy" id="68291"/>
    <lineage>
        <taxon>Bacteria</taxon>
        <taxon>Pseudomonadati</taxon>
        <taxon>Pseudomonadota</taxon>
        <taxon>Alphaproteobacteria</taxon>
        <taxon>Rhodobacterales</taxon>
        <taxon>Paracoccaceae</taxon>
        <taxon>Rhodovulum</taxon>
    </lineage>
</organism>
<evidence type="ECO:0000313" key="10">
    <source>
        <dbReference type="EMBL" id="MEX5727114.1"/>
    </source>
</evidence>
<evidence type="ECO:0000313" key="11">
    <source>
        <dbReference type="Proteomes" id="UP001560019"/>
    </source>
</evidence>
<comment type="function">
    <text evidence="1 8">Involved in lipopolysaccharide (LPS) biosynthesis. Catalyzes the transfer of 3-deoxy-D-manno-octulosonate (Kdo) residue(s) from CMP-Kdo to lipid IV(A), the tetraacyldisaccharide-1,4'-bisphosphate precursor of lipid A.</text>
</comment>
<proteinExistence type="inferred from homology"/>
<evidence type="ECO:0000256" key="2">
    <source>
        <dbReference type="ARBA" id="ARBA00004713"/>
    </source>
</evidence>
<keyword evidence="8" id="KW-0448">Lipopolysaccharide biosynthesis</keyword>
<keyword evidence="8" id="KW-0472">Membrane</keyword>
<evidence type="ECO:0000256" key="6">
    <source>
        <dbReference type="ARBA" id="ARBA00031445"/>
    </source>
</evidence>
<dbReference type="InterPro" id="IPR038107">
    <property type="entry name" value="Glycos_transf_N_sf"/>
</dbReference>
<dbReference type="EMBL" id="JBEHHI010000001">
    <property type="protein sequence ID" value="MEX5727114.1"/>
    <property type="molecule type" value="Genomic_DNA"/>
</dbReference>
<evidence type="ECO:0000256" key="8">
    <source>
        <dbReference type="RuleBase" id="RU365103"/>
    </source>
</evidence>
<evidence type="ECO:0000256" key="4">
    <source>
        <dbReference type="ARBA" id="ARBA00019077"/>
    </source>
</evidence>
<dbReference type="EC" id="2.4.99.12" evidence="3 8"/>
<sequence>MPDPTERAFFVLVYRLLLTLAAPVVALRLARRRDEADERLGGGAPAAARKGATIWVHAASNGEAAAARPLIEAMLACDPKLALVVTCNSATGRALVAGWGLARVTARLAPLDYRRALSRFLANWQPEALIVIENELWPNRLAMMADLKRPVLVLGARMSPRSLRRWQRFPSLARGVIGRLSYVAPQDAASRERFLSLGVDEARLGPVVSLKSGAGALPYDEAEYASLLPRFPHEATLLAASTHEGEERVILRGFAQALARRPAMRLILAPRHPRRAPEIVEMIKARNLTFAQRSAGEVPGPETSVYLADTMGEMPLWYALAGITFVGGSLVDKGGHTPFEPVSHGSALLHGPHVANFADAYAALAAAGASRRVDSADALAEACLDLDRGTRARMAKAAVAVIVRMQDSEAGLAPLVTRIGELAGLPALSAHAETGPRP</sequence>
<keyword evidence="8" id="KW-1003">Cell membrane</keyword>
<dbReference type="InterPro" id="IPR007507">
    <property type="entry name" value="Glycos_transf_N"/>
</dbReference>
<accession>A0ABV3XPZ2</accession>
<dbReference type="Proteomes" id="UP001560019">
    <property type="component" value="Unassembled WGS sequence"/>
</dbReference>
<name>A0ABV3XPZ2_9RHOB</name>